<dbReference type="GO" id="GO:0004474">
    <property type="term" value="F:malate synthase activity"/>
    <property type="evidence" value="ECO:0007669"/>
    <property type="project" value="UniProtKB-EC"/>
</dbReference>
<name>A0A9Q0RU30_9DIPT</name>
<evidence type="ECO:0000256" key="3">
    <source>
        <dbReference type="ARBA" id="ARBA00022532"/>
    </source>
</evidence>
<dbReference type="PANTHER" id="PTHR42902">
    <property type="entry name" value="MALATE SYNTHASE"/>
    <property type="match status" value="1"/>
</dbReference>
<evidence type="ECO:0000259" key="8">
    <source>
        <dbReference type="Pfam" id="PF20659"/>
    </source>
</evidence>
<keyword evidence="4" id="KW-0808">Transferase</keyword>
<gene>
    <name evidence="9" type="primary">acu-9</name>
    <name evidence="9" type="ORF">Bhyg_17656</name>
</gene>
<feature type="domain" description="Malate synthase TIM barrel" evidence="7">
    <location>
        <begin position="121"/>
        <end position="365"/>
    </location>
</feature>
<proteinExistence type="predicted"/>
<dbReference type="InterPro" id="IPR046363">
    <property type="entry name" value="MS_N_TIM-barrel_dom"/>
</dbReference>
<evidence type="ECO:0000313" key="10">
    <source>
        <dbReference type="Proteomes" id="UP001151699"/>
    </source>
</evidence>
<dbReference type="Pfam" id="PF20659">
    <property type="entry name" value="MS_C"/>
    <property type="match status" value="1"/>
</dbReference>
<dbReference type="InterPro" id="IPR001465">
    <property type="entry name" value="Malate_synthase_TIM"/>
</dbReference>
<feature type="non-terminal residue" evidence="9">
    <location>
        <position position="424"/>
    </location>
</feature>
<dbReference type="InterPro" id="IPR011076">
    <property type="entry name" value="Malate_synth_sf"/>
</dbReference>
<feature type="active site" description="Proton acceptor" evidence="6">
    <location>
        <position position="125"/>
    </location>
</feature>
<dbReference type="AlphaFoldDB" id="A0A9Q0RU30"/>
<evidence type="ECO:0000256" key="4">
    <source>
        <dbReference type="ARBA" id="ARBA00022679"/>
    </source>
</evidence>
<feature type="domain" description="Malate synthase C-terminal" evidence="8">
    <location>
        <begin position="374"/>
        <end position="423"/>
    </location>
</feature>
<organism evidence="9 10">
    <name type="scientific">Pseudolycoriella hygida</name>
    <dbReference type="NCBI Taxonomy" id="35572"/>
    <lineage>
        <taxon>Eukaryota</taxon>
        <taxon>Metazoa</taxon>
        <taxon>Ecdysozoa</taxon>
        <taxon>Arthropoda</taxon>
        <taxon>Hexapoda</taxon>
        <taxon>Insecta</taxon>
        <taxon>Pterygota</taxon>
        <taxon>Neoptera</taxon>
        <taxon>Endopterygota</taxon>
        <taxon>Diptera</taxon>
        <taxon>Nematocera</taxon>
        <taxon>Sciaroidea</taxon>
        <taxon>Sciaridae</taxon>
        <taxon>Pseudolycoriella</taxon>
    </lineage>
</organism>
<dbReference type="InterPro" id="IPR006252">
    <property type="entry name" value="Malate_synthA"/>
</dbReference>
<keyword evidence="3" id="KW-0816">Tricarboxylic acid cycle</keyword>
<reference evidence="9" key="1">
    <citation type="submission" date="2022-07" db="EMBL/GenBank/DDBJ databases">
        <authorList>
            <person name="Trinca V."/>
            <person name="Uliana J.V.C."/>
            <person name="Torres T.T."/>
            <person name="Ward R.J."/>
            <person name="Monesi N."/>
        </authorList>
    </citation>
    <scope>NUCLEOTIDE SEQUENCE</scope>
    <source>
        <strain evidence="9">HSMRA1968</strain>
        <tissue evidence="9">Whole embryos</tissue>
    </source>
</reference>
<evidence type="ECO:0000256" key="6">
    <source>
        <dbReference type="PIRSR" id="PIRSR601465-50"/>
    </source>
</evidence>
<feature type="active site" description="Proton donor" evidence="6">
    <location>
        <position position="407"/>
    </location>
</feature>
<feature type="non-terminal residue" evidence="9">
    <location>
        <position position="1"/>
    </location>
</feature>
<evidence type="ECO:0000259" key="7">
    <source>
        <dbReference type="Pfam" id="PF01274"/>
    </source>
</evidence>
<evidence type="ECO:0000313" key="9">
    <source>
        <dbReference type="EMBL" id="KAJ6623774.1"/>
    </source>
</evidence>
<evidence type="ECO:0000256" key="1">
    <source>
        <dbReference type="ARBA" id="ARBA00012636"/>
    </source>
</evidence>
<dbReference type="Pfam" id="PF01274">
    <property type="entry name" value="MS_TIM-barrel"/>
    <property type="match status" value="1"/>
</dbReference>
<sequence>LVTEFDSRVEKILLERDRRRLNISEGKWTPEFRSQTKELEWKIGPLPKRLQNRKIDLGDVSPASTTYFVDTLYADVQGIQVDFDDGFCPTWRNIVLGIYNVTAAVHSILPGGPADMVQAPTLMLRPRAFNMIEHHCLVNGKEVSGPLFDFALLMFHNGSRMHRLGIGPFFYISKIEDTIETELWNDIFIWTQNRLNIPCGTIKVCVLIENILAAYCMEDILYSIKDHAIGLNCGIWDYSASIIAKFGNNANYVIPDRNKYVNMSTMFLSSYMRLVIEVCHRRGALATGGMAAKVLPAGKKPTRPNDIIQQIKVAKEVEIRCGVDGFLIYDMRIIEDVVELWHSLCKSDNQSEKQLDVSDITPWTLLTIPKGGVTMDGLRQNISVALLFIYHWLSGSGIFFFNGAVEDSATAEISRSQLWQWIRF</sequence>
<keyword evidence="10" id="KW-1185">Reference proteome</keyword>
<comment type="catalytic activity">
    <reaction evidence="5">
        <text>glyoxylate + acetyl-CoA + H2O = (S)-malate + CoA + H(+)</text>
        <dbReference type="Rhea" id="RHEA:18181"/>
        <dbReference type="ChEBI" id="CHEBI:15377"/>
        <dbReference type="ChEBI" id="CHEBI:15378"/>
        <dbReference type="ChEBI" id="CHEBI:15589"/>
        <dbReference type="ChEBI" id="CHEBI:36655"/>
        <dbReference type="ChEBI" id="CHEBI:57287"/>
        <dbReference type="ChEBI" id="CHEBI:57288"/>
        <dbReference type="EC" id="2.3.3.9"/>
    </reaction>
</comment>
<comment type="caution">
    <text evidence="9">The sequence shown here is derived from an EMBL/GenBank/DDBJ whole genome shotgun (WGS) entry which is preliminary data.</text>
</comment>
<keyword evidence="2" id="KW-0329">Glyoxylate bypass</keyword>
<evidence type="ECO:0000256" key="5">
    <source>
        <dbReference type="ARBA" id="ARBA00047918"/>
    </source>
</evidence>
<protein>
    <recommendedName>
        <fullName evidence="1">malate synthase</fullName>
        <ecNumber evidence="1">2.3.3.9</ecNumber>
    </recommendedName>
</protein>
<dbReference type="PANTHER" id="PTHR42902:SF2">
    <property type="entry name" value="MALATE SYNTHASE"/>
    <property type="match status" value="1"/>
</dbReference>
<dbReference type="GO" id="GO:0005737">
    <property type="term" value="C:cytoplasm"/>
    <property type="evidence" value="ECO:0007669"/>
    <property type="project" value="TreeGrafter"/>
</dbReference>
<dbReference type="Proteomes" id="UP001151699">
    <property type="component" value="Unassembled WGS sequence"/>
</dbReference>
<dbReference type="OrthoDB" id="4078635at2759"/>
<dbReference type="Gene3D" id="1.20.1220.12">
    <property type="entry name" value="Malate synthase, domain III"/>
    <property type="match status" value="1"/>
</dbReference>
<dbReference type="GO" id="GO:0006097">
    <property type="term" value="P:glyoxylate cycle"/>
    <property type="evidence" value="ECO:0007669"/>
    <property type="project" value="UniProtKB-KW"/>
</dbReference>
<dbReference type="EC" id="2.3.3.9" evidence="1"/>
<dbReference type="GO" id="GO:0006099">
    <property type="term" value="P:tricarboxylic acid cycle"/>
    <property type="evidence" value="ECO:0007669"/>
    <property type="project" value="UniProtKB-KW"/>
</dbReference>
<dbReference type="Gene3D" id="3.20.20.360">
    <property type="entry name" value="Malate synthase, domain 3"/>
    <property type="match status" value="1"/>
</dbReference>
<dbReference type="EMBL" id="WJQU01003573">
    <property type="protein sequence ID" value="KAJ6623774.1"/>
    <property type="molecule type" value="Genomic_DNA"/>
</dbReference>
<evidence type="ECO:0000256" key="2">
    <source>
        <dbReference type="ARBA" id="ARBA00022435"/>
    </source>
</evidence>
<accession>A0A9Q0RU30</accession>
<dbReference type="InterPro" id="IPR044856">
    <property type="entry name" value="Malate_synth_C_sf"/>
</dbReference>
<dbReference type="FunFam" id="3.20.20.360:FF:000001">
    <property type="entry name" value="Malate synthase"/>
    <property type="match status" value="1"/>
</dbReference>
<dbReference type="InterPro" id="IPR048355">
    <property type="entry name" value="MS_C"/>
</dbReference>
<dbReference type="SUPFAM" id="SSF51645">
    <property type="entry name" value="Malate synthase G"/>
    <property type="match status" value="1"/>
</dbReference>